<dbReference type="Proteomes" id="UP000240996">
    <property type="component" value="Unassembled WGS sequence"/>
</dbReference>
<dbReference type="RefSeq" id="WP_037529576.1">
    <property type="nucleotide sequence ID" value="NZ_CP098762.1"/>
</dbReference>
<comment type="caution">
    <text evidence="1">The sequence shown here is derived from an EMBL/GenBank/DDBJ whole genome shotgun (WGS) entry which is preliminary data.</text>
</comment>
<sequence length="190" mass="19494">MKRSSSIVLTGLIAGSGISLTACDGDVGGKPVDAQSYASVAECRSAGAIPAAQCDTAYEQAKTDAAKTAPRFEDKQTCEEQFGAAQCEPRNNGSGGSFFTPLLTGFIIGQALNGGYGYRGAPMYRDRQGNYYGGAGGRISRDYVTGRTRVGSDAFTPTTARAPARVQTRSSVISRGGFGGGFGGRGGFGG</sequence>
<dbReference type="EMBL" id="PZZN01000003">
    <property type="protein sequence ID" value="PTM44592.1"/>
    <property type="molecule type" value="Genomic_DNA"/>
</dbReference>
<evidence type="ECO:0000313" key="1">
    <source>
        <dbReference type="EMBL" id="PTM44592.1"/>
    </source>
</evidence>
<reference evidence="1 2" key="1">
    <citation type="submission" date="2018-04" db="EMBL/GenBank/DDBJ databases">
        <title>Genomic Encyclopedia of Type Strains, Phase III (KMG-III): the genomes of soil and plant-associated and newly described type strains.</title>
        <authorList>
            <person name="Whitman W."/>
        </authorList>
    </citation>
    <scope>NUCLEOTIDE SEQUENCE [LARGE SCALE GENOMIC DNA]</scope>
    <source>
        <strain evidence="1 2">NW12</strain>
    </source>
</reference>
<accession>A0A2T4YMG1</accession>
<organism evidence="1 2">
    <name type="scientific">Sphingomonas aerolata</name>
    <dbReference type="NCBI Taxonomy" id="185951"/>
    <lineage>
        <taxon>Bacteria</taxon>
        <taxon>Pseudomonadati</taxon>
        <taxon>Pseudomonadota</taxon>
        <taxon>Alphaproteobacteria</taxon>
        <taxon>Sphingomonadales</taxon>
        <taxon>Sphingomonadaceae</taxon>
        <taxon>Sphingomonas</taxon>
    </lineage>
</organism>
<dbReference type="GeneID" id="93690004"/>
<keyword evidence="2" id="KW-1185">Reference proteome</keyword>
<dbReference type="PROSITE" id="PS51257">
    <property type="entry name" value="PROKAR_LIPOPROTEIN"/>
    <property type="match status" value="1"/>
</dbReference>
<proteinExistence type="predicted"/>
<dbReference type="Pfam" id="PF06693">
    <property type="entry name" value="DUF1190"/>
    <property type="match status" value="1"/>
</dbReference>
<protein>
    <submittedName>
        <fullName evidence="1">Uncharacterized protein YgiB involved in biofilm formation</fullName>
    </submittedName>
</protein>
<evidence type="ECO:0000313" key="2">
    <source>
        <dbReference type="Proteomes" id="UP000240996"/>
    </source>
</evidence>
<dbReference type="InterPro" id="IPR009576">
    <property type="entry name" value="Biofilm_formation_YgiB"/>
</dbReference>
<gene>
    <name evidence="1" type="ORF">C8J24_2799</name>
</gene>
<name>A0A2T4YMG1_9SPHN</name>
<dbReference type="AlphaFoldDB" id="A0A2T4YMG1"/>